<feature type="region of interest" description="Disordered" evidence="1">
    <location>
        <begin position="211"/>
        <end position="233"/>
    </location>
</feature>
<evidence type="ECO:0000313" key="2">
    <source>
        <dbReference type="EMBL" id="KAJ8465641.1"/>
    </source>
</evidence>
<evidence type="ECO:0000313" key="3">
    <source>
        <dbReference type="Proteomes" id="UP001222027"/>
    </source>
</evidence>
<feature type="region of interest" description="Disordered" evidence="1">
    <location>
        <begin position="1082"/>
        <end position="1105"/>
    </location>
</feature>
<feature type="region of interest" description="Disordered" evidence="1">
    <location>
        <begin position="379"/>
        <end position="413"/>
    </location>
</feature>
<proteinExistence type="predicted"/>
<feature type="compositionally biased region" description="Polar residues" evidence="1">
    <location>
        <begin position="389"/>
        <end position="412"/>
    </location>
</feature>
<sequence>MMNSDTPLDYAVFQLSPRRSRCELFVSGDGKTEKLASGLLKPFIAHLKVADDQAAQAGNSIKLEVDRPRNSSSWFKKGTLERFVRFVSTPDVLESPNTYDAEMAQLEGARRIYSQGARDPLSGTLGEDDTATEAAVDTTKKELIRTIDVRLINLKQDLATACHHACSSGFSVENVFDLLFFSEYFGANRLNEACSNFISLSQRCPELIDQHQQSQSLPPHLKNLDNGNVRSSSSSDMSIDELVIENIGAGIPPDVGGLQLDRPNISQPSQLNKTKLSGTSQWAKLNGQHLEGAALEKTIPSSVKFPAQQDGGNFRQLSVQDRINIFESRQKEQSASSRKISTEGVVKRVVSAKGEHRRLSSDVSEKSVLRRCSASDMSIDLSSSNSKSCNDQTESGSTAGTPTSVNLHLQSRNKTEETDATGFIMASQCWLDLKESTTVTSAASLSLSQSQCKGFQGDRDCTKDEGIKFLTTKNRPILEKGQGTCGLSTSASRMEYCGLGDQDAFRTHAKRFSAGNNASSKDFAAYRIQSKAEDHLQMEDRATLPDISQTASAVTEQGIQKGKTFPVDIEEAGGRNAAVSSATSGSSLLKTNDGINHQGIHWHQSSAYERVADEIADNEINHMPAFPVRKTKEKMDTVEPPSADLMEQIQVVSSSKGIQALNDELRTKANELEKLFTEHTHGTVTEQTASSQRSRPLDVQEDHVPMVVEKGHTVTLFDQLPERETSKYDLDFDANFLLKMVGNMEYSNSRNQKLSTQSPSDDFRGKLYYKYMQKRDAKLREEWGTKSALKEAKMKAMRDSLECSQAVMSSRYSGSADRLSTRYTSRRAEKLRFFSNCLRSENQAVESVEEKKDLEELREQFGHGQNTSHNDPFDDNSSKDTNSGKLPSKKTLSSSTLQTIGTSGPKLSVKSTKSVSVKHRSQTENPLAEMLPDFSDFRKENAKPSAATNRVNIREKTKILSRSRSIIEETKLVKEEKPHRSQSMRKSIASPGEFKSLSPLNSGSTDFIPFGSSKGQMNANFMNKVQKSREFRAILRKEKGIVPGLGANIYKPKTSKVSEVNKNGEDIFHRDDSPGLVKDVTEMEKSSAEGNAEAADFPVDSDSENPRYIQEYESNGDLESKNDVQKSLYQEDFDTVPVSPEFSISSENVQESSGPRSWNPCLHLSSYVYEASDNDAFVDSPAGSSTSWNLHPLNQIVEADVAQMRKKWGTALMPMIVANTSQQSHATKGFKQTLKFGRKSRGINNLVTDWVSASTASEGDDDTEDGYVAARPTDDLRKSRMGYSLPYDVFNGGEIYPEQVQPFCHFIPSRPVDFKLREEYQTGSSLRAPHSFFSLSSIRS</sequence>
<keyword evidence="3" id="KW-1185">Reference proteome</keyword>
<feature type="compositionally biased region" description="Low complexity" evidence="1">
    <location>
        <begin position="379"/>
        <end position="388"/>
    </location>
</feature>
<dbReference type="EMBL" id="JAQQAF010000008">
    <property type="protein sequence ID" value="KAJ8465641.1"/>
    <property type="molecule type" value="Genomic_DNA"/>
</dbReference>
<dbReference type="PANTHER" id="PTHR31008">
    <property type="entry name" value="COP1-INTERACTING PROTEIN-RELATED"/>
    <property type="match status" value="1"/>
</dbReference>
<comment type="caution">
    <text evidence="2">The sequence shown here is derived from an EMBL/GenBank/DDBJ whole genome shotgun (WGS) entry which is preliminary data.</text>
</comment>
<dbReference type="Proteomes" id="UP001222027">
    <property type="component" value="Unassembled WGS sequence"/>
</dbReference>
<name>A0AAV8PZQ7_ENSVE</name>
<dbReference type="PANTHER" id="PTHR31008:SF15">
    <property type="entry name" value="GPI-ANCHORED ADHESIN-LIKE PROTEIN"/>
    <property type="match status" value="1"/>
</dbReference>
<protein>
    <recommendedName>
        <fullName evidence="4">DUF3741 domain-containing protein</fullName>
    </recommendedName>
</protein>
<reference evidence="2 3" key="1">
    <citation type="submission" date="2022-12" db="EMBL/GenBank/DDBJ databases">
        <title>Chromosome-scale assembly of the Ensete ventricosum genome.</title>
        <authorList>
            <person name="Dussert Y."/>
            <person name="Stocks J."/>
            <person name="Wendawek A."/>
            <person name="Woldeyes F."/>
            <person name="Nichols R.A."/>
            <person name="Borrell J.S."/>
        </authorList>
    </citation>
    <scope>NUCLEOTIDE SEQUENCE [LARGE SCALE GENOMIC DNA]</scope>
    <source>
        <strain evidence="3">cv. Maze</strain>
        <tissue evidence="2">Seeds</tissue>
    </source>
</reference>
<feature type="compositionally biased region" description="Low complexity" evidence="1">
    <location>
        <begin position="883"/>
        <end position="899"/>
    </location>
</feature>
<feature type="region of interest" description="Disordered" evidence="1">
    <location>
        <begin position="862"/>
        <end position="924"/>
    </location>
</feature>
<organism evidence="2 3">
    <name type="scientific">Ensete ventricosum</name>
    <name type="common">Abyssinian banana</name>
    <name type="synonym">Musa ensete</name>
    <dbReference type="NCBI Taxonomy" id="4639"/>
    <lineage>
        <taxon>Eukaryota</taxon>
        <taxon>Viridiplantae</taxon>
        <taxon>Streptophyta</taxon>
        <taxon>Embryophyta</taxon>
        <taxon>Tracheophyta</taxon>
        <taxon>Spermatophyta</taxon>
        <taxon>Magnoliopsida</taxon>
        <taxon>Liliopsida</taxon>
        <taxon>Zingiberales</taxon>
        <taxon>Musaceae</taxon>
        <taxon>Ensete</taxon>
    </lineage>
</organism>
<feature type="compositionally biased region" description="Low complexity" evidence="1">
    <location>
        <begin position="906"/>
        <end position="915"/>
    </location>
</feature>
<evidence type="ECO:0000256" key="1">
    <source>
        <dbReference type="SAM" id="MobiDB-lite"/>
    </source>
</evidence>
<accession>A0AAV8PZQ7</accession>
<evidence type="ECO:0008006" key="4">
    <source>
        <dbReference type="Google" id="ProtNLM"/>
    </source>
</evidence>
<gene>
    <name evidence="2" type="ORF">OPV22_028193</name>
</gene>